<protein>
    <submittedName>
        <fullName evidence="1">Uncharacterized protein</fullName>
    </submittedName>
</protein>
<keyword evidence="2" id="KW-1185">Reference proteome</keyword>
<evidence type="ECO:0000313" key="2">
    <source>
        <dbReference type="Proteomes" id="UP000823775"/>
    </source>
</evidence>
<sequence>MDDLSRVEIHCLNGKFLQLLAKTPVLHILSASPDSLKIIELKDASTVELLAKTPVLHILSTSPDSLKIIELKDVNFINFDKISAIVCLIRSAPNLHKLHIGVNL</sequence>
<comment type="caution">
    <text evidence="1">The sequence shown here is derived from an EMBL/GenBank/DDBJ whole genome shotgun (WGS) entry which is preliminary data.</text>
</comment>
<feature type="non-terminal residue" evidence="1">
    <location>
        <position position="104"/>
    </location>
</feature>
<dbReference type="EMBL" id="JACEIK010000615">
    <property type="protein sequence ID" value="MCD7459828.1"/>
    <property type="molecule type" value="Genomic_DNA"/>
</dbReference>
<accession>A0ABS8SM21</accession>
<organism evidence="1 2">
    <name type="scientific">Datura stramonium</name>
    <name type="common">Jimsonweed</name>
    <name type="synonym">Common thornapple</name>
    <dbReference type="NCBI Taxonomy" id="4076"/>
    <lineage>
        <taxon>Eukaryota</taxon>
        <taxon>Viridiplantae</taxon>
        <taxon>Streptophyta</taxon>
        <taxon>Embryophyta</taxon>
        <taxon>Tracheophyta</taxon>
        <taxon>Spermatophyta</taxon>
        <taxon>Magnoliopsida</taxon>
        <taxon>eudicotyledons</taxon>
        <taxon>Gunneridae</taxon>
        <taxon>Pentapetalae</taxon>
        <taxon>asterids</taxon>
        <taxon>lamiids</taxon>
        <taxon>Solanales</taxon>
        <taxon>Solanaceae</taxon>
        <taxon>Solanoideae</taxon>
        <taxon>Datureae</taxon>
        <taxon>Datura</taxon>
    </lineage>
</organism>
<gene>
    <name evidence="1" type="ORF">HAX54_042075</name>
</gene>
<evidence type="ECO:0000313" key="1">
    <source>
        <dbReference type="EMBL" id="MCD7459828.1"/>
    </source>
</evidence>
<name>A0ABS8SM21_DATST</name>
<dbReference type="Proteomes" id="UP000823775">
    <property type="component" value="Unassembled WGS sequence"/>
</dbReference>
<proteinExistence type="predicted"/>
<reference evidence="1 2" key="1">
    <citation type="journal article" date="2021" name="BMC Genomics">
        <title>Datura genome reveals duplications of psychoactive alkaloid biosynthetic genes and high mutation rate following tissue culture.</title>
        <authorList>
            <person name="Rajewski A."/>
            <person name="Carter-House D."/>
            <person name="Stajich J."/>
            <person name="Litt A."/>
        </authorList>
    </citation>
    <scope>NUCLEOTIDE SEQUENCE [LARGE SCALE GENOMIC DNA]</scope>
    <source>
        <strain evidence="1">AR-01</strain>
    </source>
</reference>